<dbReference type="EMBL" id="JAEMNX010000011">
    <property type="protein sequence ID" value="MBJ7538252.1"/>
    <property type="molecule type" value="Genomic_DNA"/>
</dbReference>
<dbReference type="Proteomes" id="UP000628710">
    <property type="component" value="Unassembled WGS sequence"/>
</dbReference>
<accession>A0A934N1Z9</accession>
<evidence type="ECO:0000313" key="2">
    <source>
        <dbReference type="Proteomes" id="UP000628710"/>
    </source>
</evidence>
<dbReference type="RefSeq" id="WP_199468655.1">
    <property type="nucleotide sequence ID" value="NZ_JAEMNX010000011.1"/>
</dbReference>
<name>A0A934N1Z9_9GAMM</name>
<proteinExistence type="predicted"/>
<organism evidence="1 2">
    <name type="scientific">Marinomonas transparens</name>
    <dbReference type="NCBI Taxonomy" id="2795388"/>
    <lineage>
        <taxon>Bacteria</taxon>
        <taxon>Pseudomonadati</taxon>
        <taxon>Pseudomonadota</taxon>
        <taxon>Gammaproteobacteria</taxon>
        <taxon>Oceanospirillales</taxon>
        <taxon>Oceanospirillaceae</taxon>
        <taxon>Marinomonas</taxon>
    </lineage>
</organism>
<protein>
    <submittedName>
        <fullName evidence="1">Glycosyltransferase family 1 protein</fullName>
    </submittedName>
</protein>
<keyword evidence="2" id="KW-1185">Reference proteome</keyword>
<gene>
    <name evidence="1" type="ORF">I8J31_11250</name>
</gene>
<evidence type="ECO:0000313" key="1">
    <source>
        <dbReference type="EMBL" id="MBJ7538252.1"/>
    </source>
</evidence>
<sequence>MKWIVLGEDWNSHPSSTQHLFKRLVQQEPVVWVNSIGLRSPKLNRHDMARIYSKGKSLLFANSKAPAQPVDKPTDIGSQPQVIAPRVLPFHQYQWVRYLNSFSLRQQIHSTEQAQNNITKSTKELAQTIEPNSTNKILWLSLPSAVDLIGKCNEQLSVYYCGDDFSALAGVDHKVIAKLEAELIEKCDVIFAASQSLKDKFPAHKSYLLEHGVDYDLFQQPKPKPDNFPTGKVMGFYGQLADWVDIELLERVADAFPDWHLMLIGKIDTDTRDLLTKANVHHLPAMAHDELAAYAQHWDIALLPFKHCQQIEYCNPLKLREYLATGTRIVSTAFQAAQTYRQHINLVNPQDDFIAVIKQTIEHAHSTTSQGEEERKRSQQTSVIKASWEQRAKDVQVILRSHLNTLHFNNLLNEVTS</sequence>
<dbReference type="SUPFAM" id="SSF53756">
    <property type="entry name" value="UDP-Glycosyltransferase/glycogen phosphorylase"/>
    <property type="match status" value="1"/>
</dbReference>
<comment type="caution">
    <text evidence="1">The sequence shown here is derived from an EMBL/GenBank/DDBJ whole genome shotgun (WGS) entry which is preliminary data.</text>
</comment>
<reference evidence="1" key="1">
    <citation type="submission" date="2020-12" db="EMBL/GenBank/DDBJ databases">
        <title>Marinomonas arctica sp. nov., a psychrotolerant bacterium isolated from the Arctic.</title>
        <authorList>
            <person name="Zhang Y."/>
        </authorList>
    </citation>
    <scope>NUCLEOTIDE SEQUENCE</scope>
    <source>
        <strain evidence="1">C1424</strain>
    </source>
</reference>
<dbReference type="Gene3D" id="3.40.50.2000">
    <property type="entry name" value="Glycogen Phosphorylase B"/>
    <property type="match status" value="1"/>
</dbReference>
<dbReference type="AlphaFoldDB" id="A0A934N1Z9"/>